<feature type="compositionally biased region" description="Pro residues" evidence="1">
    <location>
        <begin position="53"/>
        <end position="67"/>
    </location>
</feature>
<protein>
    <submittedName>
        <fullName evidence="3 4">Uncharacterized protein</fullName>
    </submittedName>
</protein>
<accession>L1J8R2</accession>
<reference evidence="5" key="2">
    <citation type="submission" date="2012-11" db="EMBL/GenBank/DDBJ databases">
        <authorList>
            <person name="Kuo A."/>
            <person name="Curtis B.A."/>
            <person name="Tanifuji G."/>
            <person name="Burki F."/>
            <person name="Gruber A."/>
            <person name="Irimia M."/>
            <person name="Maruyama S."/>
            <person name="Arias M.C."/>
            <person name="Ball S.G."/>
            <person name="Gile G.H."/>
            <person name="Hirakawa Y."/>
            <person name="Hopkins J.F."/>
            <person name="Rensing S.A."/>
            <person name="Schmutz J."/>
            <person name="Symeonidi A."/>
            <person name="Elias M."/>
            <person name="Eveleigh R.J."/>
            <person name="Herman E.K."/>
            <person name="Klute M.J."/>
            <person name="Nakayama T."/>
            <person name="Obornik M."/>
            <person name="Reyes-Prieto A."/>
            <person name="Armbrust E.V."/>
            <person name="Aves S.J."/>
            <person name="Beiko R.G."/>
            <person name="Coutinho P."/>
            <person name="Dacks J.B."/>
            <person name="Durnford D.G."/>
            <person name="Fast N.M."/>
            <person name="Green B.R."/>
            <person name="Grisdale C."/>
            <person name="Hempe F."/>
            <person name="Henrissat B."/>
            <person name="Hoppner M.P."/>
            <person name="Ishida K.-I."/>
            <person name="Kim E."/>
            <person name="Koreny L."/>
            <person name="Kroth P.G."/>
            <person name="Liu Y."/>
            <person name="Malik S.-B."/>
            <person name="Maier U.G."/>
            <person name="McRose D."/>
            <person name="Mock T."/>
            <person name="Neilson J.A."/>
            <person name="Onodera N.T."/>
            <person name="Poole A.M."/>
            <person name="Pritham E.J."/>
            <person name="Richards T.A."/>
            <person name="Rocap G."/>
            <person name="Roy S.W."/>
            <person name="Sarai C."/>
            <person name="Schaack S."/>
            <person name="Shirato S."/>
            <person name="Slamovits C.H."/>
            <person name="Spencer D.F."/>
            <person name="Suzuki S."/>
            <person name="Worden A.Z."/>
            <person name="Zauner S."/>
            <person name="Barry K."/>
            <person name="Bell C."/>
            <person name="Bharti A.K."/>
            <person name="Crow J.A."/>
            <person name="Grimwood J."/>
            <person name="Kramer R."/>
            <person name="Lindquist E."/>
            <person name="Lucas S."/>
            <person name="Salamov A."/>
            <person name="McFadden G.I."/>
            <person name="Lane C.E."/>
            <person name="Keeling P.J."/>
            <person name="Gray M.W."/>
            <person name="Grigoriev I.V."/>
            <person name="Archibald J.M."/>
        </authorList>
    </citation>
    <scope>NUCLEOTIDE SEQUENCE</scope>
    <source>
        <strain evidence="5">CCMP2712</strain>
    </source>
</reference>
<evidence type="ECO:0000313" key="3">
    <source>
        <dbReference type="EMBL" id="EKX44938.1"/>
    </source>
</evidence>
<dbReference type="KEGG" id="gtt:GUITHDRAFT_163381"/>
<evidence type="ECO:0000313" key="4">
    <source>
        <dbReference type="EnsemblProtists" id="EKX44938"/>
    </source>
</evidence>
<dbReference type="RefSeq" id="XP_005831918.1">
    <property type="nucleotide sequence ID" value="XM_005831861.1"/>
</dbReference>
<dbReference type="EMBL" id="JH993001">
    <property type="protein sequence ID" value="EKX44938.1"/>
    <property type="molecule type" value="Genomic_DNA"/>
</dbReference>
<feature type="region of interest" description="Disordered" evidence="1">
    <location>
        <begin position="46"/>
        <end position="70"/>
    </location>
</feature>
<keyword evidence="2" id="KW-1133">Transmembrane helix</keyword>
<reference evidence="4" key="3">
    <citation type="submission" date="2016-03" db="UniProtKB">
        <authorList>
            <consortium name="EnsemblProtists"/>
        </authorList>
    </citation>
    <scope>IDENTIFICATION</scope>
</reference>
<keyword evidence="2" id="KW-0472">Membrane</keyword>
<name>L1J8R2_GUITC</name>
<reference evidence="3 5" key="1">
    <citation type="journal article" date="2012" name="Nature">
        <title>Algal genomes reveal evolutionary mosaicism and the fate of nucleomorphs.</title>
        <authorList>
            <consortium name="DOE Joint Genome Institute"/>
            <person name="Curtis B.A."/>
            <person name="Tanifuji G."/>
            <person name="Burki F."/>
            <person name="Gruber A."/>
            <person name="Irimia M."/>
            <person name="Maruyama S."/>
            <person name="Arias M.C."/>
            <person name="Ball S.G."/>
            <person name="Gile G.H."/>
            <person name="Hirakawa Y."/>
            <person name="Hopkins J.F."/>
            <person name="Kuo A."/>
            <person name="Rensing S.A."/>
            <person name="Schmutz J."/>
            <person name="Symeonidi A."/>
            <person name="Elias M."/>
            <person name="Eveleigh R.J."/>
            <person name="Herman E.K."/>
            <person name="Klute M.J."/>
            <person name="Nakayama T."/>
            <person name="Obornik M."/>
            <person name="Reyes-Prieto A."/>
            <person name="Armbrust E.V."/>
            <person name="Aves S.J."/>
            <person name="Beiko R.G."/>
            <person name="Coutinho P."/>
            <person name="Dacks J.B."/>
            <person name="Durnford D.G."/>
            <person name="Fast N.M."/>
            <person name="Green B.R."/>
            <person name="Grisdale C.J."/>
            <person name="Hempel F."/>
            <person name="Henrissat B."/>
            <person name="Hoppner M.P."/>
            <person name="Ishida K."/>
            <person name="Kim E."/>
            <person name="Koreny L."/>
            <person name="Kroth P.G."/>
            <person name="Liu Y."/>
            <person name="Malik S.B."/>
            <person name="Maier U.G."/>
            <person name="McRose D."/>
            <person name="Mock T."/>
            <person name="Neilson J.A."/>
            <person name="Onodera N.T."/>
            <person name="Poole A.M."/>
            <person name="Pritham E.J."/>
            <person name="Richards T.A."/>
            <person name="Rocap G."/>
            <person name="Roy S.W."/>
            <person name="Sarai C."/>
            <person name="Schaack S."/>
            <person name="Shirato S."/>
            <person name="Slamovits C.H."/>
            <person name="Spencer D.F."/>
            <person name="Suzuki S."/>
            <person name="Worden A.Z."/>
            <person name="Zauner S."/>
            <person name="Barry K."/>
            <person name="Bell C."/>
            <person name="Bharti A.K."/>
            <person name="Crow J.A."/>
            <person name="Grimwood J."/>
            <person name="Kramer R."/>
            <person name="Lindquist E."/>
            <person name="Lucas S."/>
            <person name="Salamov A."/>
            <person name="McFadden G.I."/>
            <person name="Lane C.E."/>
            <person name="Keeling P.J."/>
            <person name="Gray M.W."/>
            <person name="Grigoriev I.V."/>
            <person name="Archibald J.M."/>
        </authorList>
    </citation>
    <scope>NUCLEOTIDE SEQUENCE</scope>
    <source>
        <strain evidence="3 5">CCMP2712</strain>
    </source>
</reference>
<evidence type="ECO:0000256" key="1">
    <source>
        <dbReference type="SAM" id="MobiDB-lite"/>
    </source>
</evidence>
<dbReference type="AlphaFoldDB" id="L1J8R2"/>
<dbReference type="Proteomes" id="UP000011087">
    <property type="component" value="Unassembled WGS sequence"/>
</dbReference>
<dbReference type="PROSITE" id="PS51257">
    <property type="entry name" value="PROKAR_LIPOPROTEIN"/>
    <property type="match status" value="1"/>
</dbReference>
<keyword evidence="2" id="KW-0812">Transmembrane</keyword>
<evidence type="ECO:0000256" key="2">
    <source>
        <dbReference type="SAM" id="Phobius"/>
    </source>
</evidence>
<sequence>MMDKKRKKQQEKRARQKYYYYASLAAACGIVAWMVMVAFTDDVKPKRARQPPNRMPVPPSANEPPGPDVKARITVKASDNNAQVFLDIKHGLEDMTGIEADVDTFMMSHGVPAEYKEQLVQAAVQSLRQQAGEGGGMPDMQSSTAEDDEEWADKHLDNDDDDGGSENDEN</sequence>
<dbReference type="PaxDb" id="55529-EKX44938"/>
<gene>
    <name evidence="3" type="ORF">GUITHDRAFT_163381</name>
</gene>
<organism evidence="3">
    <name type="scientific">Guillardia theta (strain CCMP2712)</name>
    <name type="common">Cryptophyte</name>
    <dbReference type="NCBI Taxonomy" id="905079"/>
    <lineage>
        <taxon>Eukaryota</taxon>
        <taxon>Cryptophyceae</taxon>
        <taxon>Pyrenomonadales</taxon>
        <taxon>Geminigeraceae</taxon>
        <taxon>Guillardia</taxon>
    </lineage>
</organism>
<evidence type="ECO:0000313" key="5">
    <source>
        <dbReference type="Proteomes" id="UP000011087"/>
    </source>
</evidence>
<feature type="transmembrane region" description="Helical" evidence="2">
    <location>
        <begin position="20"/>
        <end position="39"/>
    </location>
</feature>
<dbReference type="EnsemblProtists" id="EKX44938">
    <property type="protein sequence ID" value="EKX44938"/>
    <property type="gene ID" value="GUITHDRAFT_163381"/>
</dbReference>
<proteinExistence type="predicted"/>
<feature type="region of interest" description="Disordered" evidence="1">
    <location>
        <begin position="126"/>
        <end position="170"/>
    </location>
</feature>
<feature type="compositionally biased region" description="Acidic residues" evidence="1">
    <location>
        <begin position="158"/>
        <end position="170"/>
    </location>
</feature>
<dbReference type="HOGENOM" id="CLU_1573617_0_0_1"/>
<dbReference type="GeneID" id="17301670"/>
<keyword evidence="5" id="KW-1185">Reference proteome</keyword>
<feature type="non-terminal residue" evidence="3">
    <location>
        <position position="1"/>
    </location>
</feature>